<protein>
    <submittedName>
        <fullName evidence="2">Antirestriction protein</fullName>
    </submittedName>
</protein>
<dbReference type="Gene3D" id="3.30.70.3580">
    <property type="entry name" value="Antirestriction protein"/>
    <property type="match status" value="1"/>
</dbReference>
<evidence type="ECO:0000256" key="1">
    <source>
        <dbReference type="ARBA" id="ARBA00008618"/>
    </source>
</evidence>
<keyword evidence="2" id="KW-0614">Plasmid</keyword>
<organism evidence="2">
    <name type="scientific">Acetobacter pasteurianus</name>
    <name type="common">Acetobacter turbidans</name>
    <dbReference type="NCBI Taxonomy" id="438"/>
    <lineage>
        <taxon>Bacteria</taxon>
        <taxon>Pseudomonadati</taxon>
        <taxon>Pseudomonadota</taxon>
        <taxon>Alphaproteobacteria</taxon>
        <taxon>Acetobacterales</taxon>
        <taxon>Acetobacteraceae</taxon>
        <taxon>Acetobacter</taxon>
    </lineage>
</organism>
<geneLocation type="plasmid" evidence="2">
    <name>pAC258-29</name>
</geneLocation>
<proteinExistence type="inferred from homology"/>
<comment type="similarity">
    <text evidence="1">Belongs to the antirestriction protein family.</text>
</comment>
<accession>I3W089</accession>
<dbReference type="Pfam" id="PF03230">
    <property type="entry name" value="Antirestrict"/>
    <property type="match status" value="1"/>
</dbReference>
<evidence type="ECO:0000313" key="2">
    <source>
        <dbReference type="EMBL" id="AFK89016.1"/>
    </source>
</evidence>
<dbReference type="EMBL" id="JQ418523">
    <property type="protein sequence ID" value="AFK89016.1"/>
    <property type="molecule type" value="Genomic_DNA"/>
</dbReference>
<dbReference type="RefSeq" id="WP_015062366.1">
    <property type="nucleotide sequence ID" value="NC_019337.1"/>
</dbReference>
<sequence>MSDNKITLSIVPQNERFSFLPSMFGNKSFMEGEAMVYNYMSRFCAEYTGGYWKYARLSNGGCVMLPEMEEKHVRFIVADNFHESMMTPEAAGIVCCLYVLSYLSFALYEKNPDDCELVSEHYHQLRDFALEHPERELILEAID</sequence>
<dbReference type="InterPro" id="IPR042297">
    <property type="entry name" value="Antirestriction_sf"/>
</dbReference>
<reference evidence="2" key="1">
    <citation type="submission" date="2012-01" db="EMBL/GenBank/DDBJ databases">
        <authorList>
            <person name="Summers A.O."/>
            <person name="Wireman J."/>
        </authorList>
    </citation>
    <scope>NUCLEOTIDE SEQUENCE</scope>
    <source>
        <strain evidence="2">AC2-58</strain>
        <plasmid evidence="2">pAC258-29</plasmid>
    </source>
</reference>
<dbReference type="AlphaFoldDB" id="I3W089"/>
<name>I3W089_ACEPA</name>
<dbReference type="InterPro" id="IPR004914">
    <property type="entry name" value="Antirestrict"/>
</dbReference>